<dbReference type="EMBL" id="JBHTJH010000004">
    <property type="protein sequence ID" value="MFD0861689.1"/>
    <property type="molecule type" value="Genomic_DNA"/>
</dbReference>
<evidence type="ECO:0000313" key="1">
    <source>
        <dbReference type="EMBL" id="MFD0861689.1"/>
    </source>
</evidence>
<accession>A0ABW3CV99</accession>
<dbReference type="PROSITE" id="PS51257">
    <property type="entry name" value="PROKAR_LIPOPROTEIN"/>
    <property type="match status" value="1"/>
</dbReference>
<name>A0ABW3CV99_9FLAO</name>
<organism evidence="1 2">
    <name type="scientific">Sungkyunkwania multivorans</name>
    <dbReference type="NCBI Taxonomy" id="1173618"/>
    <lineage>
        <taxon>Bacteria</taxon>
        <taxon>Pseudomonadati</taxon>
        <taxon>Bacteroidota</taxon>
        <taxon>Flavobacteriia</taxon>
        <taxon>Flavobacteriales</taxon>
        <taxon>Flavobacteriaceae</taxon>
        <taxon>Sungkyunkwania</taxon>
    </lineage>
</organism>
<sequence length="228" mass="25512">MLQNILKIPFVLVIAFGCCKGVAQVLEKNESVRLLLSDHSTVVLHKKRNAFDEQSMEYYYLPSHLRFSTTTTGEKEFSFLSYKEENQDNGAIIHFLATWGLNKRQLEEAQRMLIESKGPNAVLMGAIMPSANGETIAIEGKNEIAAILNRSQAQLGKIPTTPNSKTAASFHLNEEDAIVFEKAIKNDAKELKEVYLVLNFQLKFTESGSAAGTVHYSLKQNFKTLLNQ</sequence>
<dbReference type="RefSeq" id="WP_386405175.1">
    <property type="nucleotide sequence ID" value="NZ_JBHTJH010000004.1"/>
</dbReference>
<evidence type="ECO:0000313" key="2">
    <source>
        <dbReference type="Proteomes" id="UP001596978"/>
    </source>
</evidence>
<gene>
    <name evidence="1" type="ORF">ACFQ1M_05690</name>
</gene>
<protein>
    <submittedName>
        <fullName evidence="1">Uncharacterized protein</fullName>
    </submittedName>
</protein>
<proteinExistence type="predicted"/>
<dbReference type="Proteomes" id="UP001596978">
    <property type="component" value="Unassembled WGS sequence"/>
</dbReference>
<reference evidence="2" key="1">
    <citation type="journal article" date="2019" name="Int. J. Syst. Evol. Microbiol.">
        <title>The Global Catalogue of Microorganisms (GCM) 10K type strain sequencing project: providing services to taxonomists for standard genome sequencing and annotation.</title>
        <authorList>
            <consortium name="The Broad Institute Genomics Platform"/>
            <consortium name="The Broad Institute Genome Sequencing Center for Infectious Disease"/>
            <person name="Wu L."/>
            <person name="Ma J."/>
        </authorList>
    </citation>
    <scope>NUCLEOTIDE SEQUENCE [LARGE SCALE GENOMIC DNA]</scope>
    <source>
        <strain evidence="2">CCUG 62952</strain>
    </source>
</reference>
<keyword evidence="2" id="KW-1185">Reference proteome</keyword>
<comment type="caution">
    <text evidence="1">The sequence shown here is derived from an EMBL/GenBank/DDBJ whole genome shotgun (WGS) entry which is preliminary data.</text>
</comment>